<gene>
    <name evidence="1" type="ORF">HH304_16500</name>
</gene>
<comment type="caution">
    <text evidence="1">The sequence shown here is derived from an EMBL/GenBank/DDBJ whole genome shotgun (WGS) entry which is preliminary data.</text>
</comment>
<sequence>MRLYTLSTYYKEIWDEIYSQVGDPYTFWESLRLGGIGSPRLILVDSTDQDINELIFKTNASKDCNIQLLKQGILIRFRSRNDEYGISIKFNEIAKINIKSLKETDQYQGAKIASVVLTSNERVDLVIRKFEINRFNRFVDKFLTKKGFDII</sequence>
<reference evidence="1 2" key="1">
    <citation type="submission" date="2020-04" db="EMBL/GenBank/DDBJ databases">
        <title>Flammeovirgaceae bacterium KN852 isolated from deep sea.</title>
        <authorList>
            <person name="Zhang D.-C."/>
        </authorList>
    </citation>
    <scope>NUCLEOTIDE SEQUENCE [LARGE SCALE GENOMIC DNA]</scope>
    <source>
        <strain evidence="1 2">KN852</strain>
    </source>
</reference>
<keyword evidence="2" id="KW-1185">Reference proteome</keyword>
<dbReference type="AlphaFoldDB" id="A0A848J6J9"/>
<organism evidence="1 2">
    <name type="scientific">Marinigracilibium pacificum</name>
    <dbReference type="NCBI Taxonomy" id="2729599"/>
    <lineage>
        <taxon>Bacteria</taxon>
        <taxon>Pseudomonadati</taxon>
        <taxon>Bacteroidota</taxon>
        <taxon>Cytophagia</taxon>
        <taxon>Cytophagales</taxon>
        <taxon>Flammeovirgaceae</taxon>
        <taxon>Marinigracilibium</taxon>
    </lineage>
</organism>
<evidence type="ECO:0000313" key="2">
    <source>
        <dbReference type="Proteomes" id="UP000559010"/>
    </source>
</evidence>
<accession>A0A848J6J9</accession>
<evidence type="ECO:0000313" key="1">
    <source>
        <dbReference type="EMBL" id="NMM50009.1"/>
    </source>
</evidence>
<proteinExistence type="predicted"/>
<dbReference type="EMBL" id="JABBNU010000010">
    <property type="protein sequence ID" value="NMM50009.1"/>
    <property type="molecule type" value="Genomic_DNA"/>
</dbReference>
<dbReference type="Proteomes" id="UP000559010">
    <property type="component" value="Unassembled WGS sequence"/>
</dbReference>
<dbReference type="RefSeq" id="WP_169684028.1">
    <property type="nucleotide sequence ID" value="NZ_JABBNU010000010.1"/>
</dbReference>
<name>A0A848J6J9_9BACT</name>
<protein>
    <submittedName>
        <fullName evidence="1">Uncharacterized protein</fullName>
    </submittedName>
</protein>